<evidence type="ECO:0000313" key="2">
    <source>
        <dbReference type="EMBL" id="TGJ86620.1"/>
    </source>
</evidence>
<keyword evidence="1" id="KW-0812">Transmembrane</keyword>
<protein>
    <submittedName>
        <fullName evidence="2">Uncharacterized protein</fullName>
    </submittedName>
</protein>
<keyword evidence="3" id="KW-1185">Reference proteome</keyword>
<keyword evidence="1" id="KW-1133">Transmembrane helix</keyword>
<name>A0A4Z0Z4Z7_9PEZI</name>
<accession>A0A4Z0Z4Z7</accession>
<dbReference type="AlphaFoldDB" id="A0A4Z0Z4Z7"/>
<feature type="transmembrane region" description="Helical" evidence="1">
    <location>
        <begin position="94"/>
        <end position="116"/>
    </location>
</feature>
<dbReference type="Proteomes" id="UP000297716">
    <property type="component" value="Unassembled WGS sequence"/>
</dbReference>
<comment type="caution">
    <text evidence="2">The sequence shown here is derived from an EMBL/GenBank/DDBJ whole genome shotgun (WGS) entry which is preliminary data.</text>
</comment>
<dbReference type="STRING" id="37992.A0A4Z0Z4Z7"/>
<feature type="transmembrane region" description="Helical" evidence="1">
    <location>
        <begin position="299"/>
        <end position="320"/>
    </location>
</feature>
<evidence type="ECO:0000313" key="3">
    <source>
        <dbReference type="Proteomes" id="UP000297716"/>
    </source>
</evidence>
<organism evidence="2 3">
    <name type="scientific">Xylaria hypoxylon</name>
    <dbReference type="NCBI Taxonomy" id="37992"/>
    <lineage>
        <taxon>Eukaryota</taxon>
        <taxon>Fungi</taxon>
        <taxon>Dikarya</taxon>
        <taxon>Ascomycota</taxon>
        <taxon>Pezizomycotina</taxon>
        <taxon>Sordariomycetes</taxon>
        <taxon>Xylariomycetidae</taxon>
        <taxon>Xylariales</taxon>
        <taxon>Xylariaceae</taxon>
        <taxon>Xylaria</taxon>
    </lineage>
</organism>
<feature type="transmembrane region" description="Helical" evidence="1">
    <location>
        <begin position="148"/>
        <end position="167"/>
    </location>
</feature>
<dbReference type="OrthoDB" id="72269at2759"/>
<keyword evidence="1" id="KW-0472">Membrane</keyword>
<evidence type="ECO:0000256" key="1">
    <source>
        <dbReference type="SAM" id="Phobius"/>
    </source>
</evidence>
<feature type="transmembrane region" description="Helical" evidence="1">
    <location>
        <begin position="220"/>
        <end position="240"/>
    </location>
</feature>
<reference evidence="2 3" key="1">
    <citation type="submission" date="2019-03" db="EMBL/GenBank/DDBJ databases">
        <title>Draft genome sequence of Xylaria hypoxylon DSM 108379, a ubiquitous saprotrophic-parasitic fungi on hardwood.</title>
        <authorList>
            <person name="Buettner E."/>
            <person name="Leonhardt S."/>
            <person name="Gebauer A.M."/>
            <person name="Liers C."/>
            <person name="Hofrichter M."/>
            <person name="Kellner H."/>
        </authorList>
    </citation>
    <scope>NUCLEOTIDE SEQUENCE [LARGE SCALE GENOMIC DNA]</scope>
    <source>
        <strain evidence="2 3">DSM 108379</strain>
    </source>
</reference>
<dbReference type="EMBL" id="SKBN01000025">
    <property type="protein sequence ID" value="TGJ86620.1"/>
    <property type="molecule type" value="Genomic_DNA"/>
</dbReference>
<feature type="transmembrane region" description="Helical" evidence="1">
    <location>
        <begin position="260"/>
        <end position="279"/>
    </location>
</feature>
<sequence>MEPPRLMELWQPAFDSGSIEWAGGAILLLRSFYRVDVLDWYWRGLTVTFAPATLGFDPLGWWTGFQFLTQLGPLYATWMLEDARQAVDGSVPGAALFMFLGQIFGTGVIVPIYYFLTFVSGSTAADLARLAPNREEIQGRLWFRFTPFFLPLLLSIHLAPVAGAFLASRLETRHICVWLWFLVPVCLGLGDAILTSFFLLGQTPKPNYRATLVVERHLSVLMSLCAGIWMYMLACAPYPLSTIFVPNGRNHDDLVLHSRLVWQSDFLCTFGSAALFLAYQCIDLYRAGLLEINDWLLAASLPVVTASGGPGTAVAAAWLWKERVMQRILSSEVKIPM</sequence>
<proteinExistence type="predicted"/>
<gene>
    <name evidence="2" type="ORF">E0Z10_g2189</name>
</gene>
<feature type="transmembrane region" description="Helical" evidence="1">
    <location>
        <begin position="179"/>
        <end position="200"/>
    </location>
</feature>